<comment type="caution">
    <text evidence="2">The sequence shown here is derived from an EMBL/GenBank/DDBJ whole genome shotgun (WGS) entry which is preliminary data.</text>
</comment>
<evidence type="ECO:0000313" key="3">
    <source>
        <dbReference type="Proteomes" id="UP000638313"/>
    </source>
</evidence>
<reference evidence="2" key="1">
    <citation type="journal article" date="2014" name="Int. J. Syst. Evol. Microbiol.">
        <title>Complete genome sequence of Corynebacterium casei LMG S-19264T (=DSM 44701T), isolated from a smear-ripened cheese.</title>
        <authorList>
            <consortium name="US DOE Joint Genome Institute (JGI-PGF)"/>
            <person name="Walter F."/>
            <person name="Albersmeier A."/>
            <person name="Kalinowski J."/>
            <person name="Ruckert C."/>
        </authorList>
    </citation>
    <scope>NUCLEOTIDE SEQUENCE</scope>
    <source>
        <strain evidence="2">JCM 4059</strain>
    </source>
</reference>
<feature type="region of interest" description="Disordered" evidence="1">
    <location>
        <begin position="25"/>
        <end position="75"/>
    </location>
</feature>
<accession>A0A919B5M5</accession>
<feature type="compositionally biased region" description="Pro residues" evidence="1">
    <location>
        <begin position="56"/>
        <end position="66"/>
    </location>
</feature>
<dbReference type="AlphaFoldDB" id="A0A919B5M5"/>
<organism evidence="2 3">
    <name type="scientific">Streptomyces mashuensis</name>
    <dbReference type="NCBI Taxonomy" id="33904"/>
    <lineage>
        <taxon>Bacteria</taxon>
        <taxon>Bacillati</taxon>
        <taxon>Actinomycetota</taxon>
        <taxon>Actinomycetes</taxon>
        <taxon>Kitasatosporales</taxon>
        <taxon>Streptomycetaceae</taxon>
        <taxon>Streptomyces</taxon>
    </lineage>
</organism>
<reference evidence="2" key="2">
    <citation type="submission" date="2020-09" db="EMBL/GenBank/DDBJ databases">
        <authorList>
            <person name="Sun Q."/>
            <person name="Ohkuma M."/>
        </authorList>
    </citation>
    <scope>NUCLEOTIDE SEQUENCE</scope>
    <source>
        <strain evidence="2">JCM 4059</strain>
    </source>
</reference>
<keyword evidence="3" id="KW-1185">Reference proteome</keyword>
<dbReference type="Proteomes" id="UP000638313">
    <property type="component" value="Unassembled WGS sequence"/>
</dbReference>
<proteinExistence type="predicted"/>
<protein>
    <submittedName>
        <fullName evidence="2">Uncharacterized protein</fullName>
    </submittedName>
</protein>
<dbReference type="EMBL" id="BNBD01000009">
    <property type="protein sequence ID" value="GHF57720.1"/>
    <property type="molecule type" value="Genomic_DNA"/>
</dbReference>
<name>A0A919B5M5_9ACTN</name>
<gene>
    <name evidence="2" type="ORF">GCM10010218_43920</name>
</gene>
<evidence type="ECO:0000313" key="2">
    <source>
        <dbReference type="EMBL" id="GHF57720.1"/>
    </source>
</evidence>
<sequence>MESANEAETMTRLALGQAECQFLVRRAPRQAPAEPPGGPRRKVPYPARSDDTPGRNPDPAPGPPLTLPRSFPGQT</sequence>
<evidence type="ECO:0000256" key="1">
    <source>
        <dbReference type="SAM" id="MobiDB-lite"/>
    </source>
</evidence>